<sequence length="714" mass="80891">MPPKRVPRKRKEPDPDDPFTDAPPAKKKQPKTSTGPLKAQPTKKPSSGFTTPPPTKLGSTYSSSGYSTPTGKAFHPTSFKKSQTGGLMRSFSTTSSVRSTPGPKTHQPRSPAEEIIIHCRLNHIPVFRPGDLEYERSVASTNLLHRYTRPDCVVQPASAHDVAEVVKQCRQHKMGLKVKSGGHSYAGHSMAEEGVLLDMHRLKGTTLDMQNKVIYVDGGALWVDVYKRLINGRHNGWAANGGRCPTVGVSGFLLGGGMGPFSRTLGMGCDSVISVTLVTADGHIVTVGKDDDPNSPEGELFWALRGGGGGNFGVVVQWKLRVEQLQDLRFGGCGMVTAGRYGWYYRGDDYNALSQSDKDKADDLFKNTMSQFYRFVWPDRITIDSTWVRQTTNPKGTMIRFISYCDGDRDYFERYINRGINQKDVREQLKRRCMPEKSTRFLHETLTAQWNEETIRTIPNSTQFRLYAGFALDNNESMDHVNEIVVILHKELDDFAEKFKNDNAECSVSLIHGGAAASKVNRGETAYRWRKSTYQCYIMLTFFDKWLERDMREYLSGFKVLLRQHAVAQKAVFINFPDSEMPPEAYERAYYGYNAERLRRIKGEWDPEDFFQWGQSVQLPGKKIMTDRKMRRATADANTAVEALTEAEDTEEDWEDWEIIRTEDLASVRWEKQFDVPKTEWLNNAGDIYPPVEPGTHATDIVELYDPDENLRCD</sequence>
<accession>A0ABR2JIG5</accession>
<keyword evidence="4" id="KW-0274">FAD</keyword>
<dbReference type="InterPro" id="IPR016167">
    <property type="entry name" value="FAD-bd_PCMH_sub1"/>
</dbReference>
<keyword evidence="9" id="KW-1185">Reference proteome</keyword>
<comment type="caution">
    <text evidence="8">The sequence shown here is derived from an EMBL/GenBank/DDBJ whole genome shotgun (WGS) entry which is preliminary data.</text>
</comment>
<dbReference type="PANTHER" id="PTHR42973:SF39">
    <property type="entry name" value="FAD-BINDING PCMH-TYPE DOMAIN-CONTAINING PROTEIN"/>
    <property type="match status" value="1"/>
</dbReference>
<dbReference type="InterPro" id="IPR016166">
    <property type="entry name" value="FAD-bd_PCMH"/>
</dbReference>
<feature type="domain" description="FAD-binding PCMH-type" evidence="7">
    <location>
        <begin position="146"/>
        <end position="325"/>
    </location>
</feature>
<dbReference type="EMBL" id="JAPCWZ010000002">
    <property type="protein sequence ID" value="KAK8877606.1"/>
    <property type="molecule type" value="Genomic_DNA"/>
</dbReference>
<reference evidence="8 9" key="1">
    <citation type="journal article" date="2024" name="IMA Fungus">
        <title>Apiospora arundinis, a panoply of carbohydrate-active enzymes and secondary metabolites.</title>
        <authorList>
            <person name="Sorensen T."/>
            <person name="Petersen C."/>
            <person name="Muurmann A.T."/>
            <person name="Christiansen J.V."/>
            <person name="Brundto M.L."/>
            <person name="Overgaard C.K."/>
            <person name="Boysen A.T."/>
            <person name="Wollenberg R.D."/>
            <person name="Larsen T.O."/>
            <person name="Sorensen J.L."/>
            <person name="Nielsen K.L."/>
            <person name="Sondergaard T.E."/>
        </authorList>
    </citation>
    <scope>NUCLEOTIDE SEQUENCE [LARGE SCALE GENOMIC DNA]</scope>
    <source>
        <strain evidence="8 9">AAU 773</strain>
    </source>
</reference>
<name>A0ABR2JIG5_9PEZI</name>
<keyword evidence="5" id="KW-0560">Oxidoreductase</keyword>
<comment type="cofactor">
    <cofactor evidence="1">
        <name>FAD</name>
        <dbReference type="ChEBI" id="CHEBI:57692"/>
    </cofactor>
</comment>
<feature type="compositionally biased region" description="Low complexity" evidence="6">
    <location>
        <begin position="58"/>
        <end position="68"/>
    </location>
</feature>
<evidence type="ECO:0000259" key="7">
    <source>
        <dbReference type="PROSITE" id="PS51387"/>
    </source>
</evidence>
<feature type="compositionally biased region" description="Low complexity" evidence="6">
    <location>
        <begin position="89"/>
        <end position="100"/>
    </location>
</feature>
<organism evidence="8 9">
    <name type="scientific">Apiospora arundinis</name>
    <dbReference type="NCBI Taxonomy" id="335852"/>
    <lineage>
        <taxon>Eukaryota</taxon>
        <taxon>Fungi</taxon>
        <taxon>Dikarya</taxon>
        <taxon>Ascomycota</taxon>
        <taxon>Pezizomycotina</taxon>
        <taxon>Sordariomycetes</taxon>
        <taxon>Xylariomycetidae</taxon>
        <taxon>Amphisphaeriales</taxon>
        <taxon>Apiosporaceae</taxon>
        <taxon>Apiospora</taxon>
    </lineage>
</organism>
<dbReference type="InterPro" id="IPR012951">
    <property type="entry name" value="BBE"/>
</dbReference>
<dbReference type="PANTHER" id="PTHR42973">
    <property type="entry name" value="BINDING OXIDOREDUCTASE, PUTATIVE (AFU_ORTHOLOGUE AFUA_1G17690)-RELATED"/>
    <property type="match status" value="1"/>
</dbReference>
<dbReference type="Gene3D" id="3.30.43.10">
    <property type="entry name" value="Uridine Diphospho-n-acetylenolpyruvylglucosamine Reductase, domain 2"/>
    <property type="match status" value="1"/>
</dbReference>
<dbReference type="InterPro" id="IPR006094">
    <property type="entry name" value="Oxid_FAD_bind_N"/>
</dbReference>
<dbReference type="InterPro" id="IPR036318">
    <property type="entry name" value="FAD-bd_PCMH-like_sf"/>
</dbReference>
<dbReference type="Pfam" id="PF01565">
    <property type="entry name" value="FAD_binding_4"/>
    <property type="match status" value="1"/>
</dbReference>
<dbReference type="InterPro" id="IPR016169">
    <property type="entry name" value="FAD-bd_PCMH_sub2"/>
</dbReference>
<evidence type="ECO:0000256" key="1">
    <source>
        <dbReference type="ARBA" id="ARBA00001974"/>
    </source>
</evidence>
<dbReference type="Proteomes" id="UP001390339">
    <property type="component" value="Unassembled WGS sequence"/>
</dbReference>
<dbReference type="Gene3D" id="3.40.462.20">
    <property type="match status" value="1"/>
</dbReference>
<gene>
    <name evidence="8" type="ORF">PGQ11_002552</name>
</gene>
<dbReference type="InterPro" id="IPR006093">
    <property type="entry name" value="Oxy_OxRdtase_FAD_BS"/>
</dbReference>
<keyword evidence="3" id="KW-0285">Flavoprotein</keyword>
<dbReference type="PROSITE" id="PS00862">
    <property type="entry name" value="OX2_COVAL_FAD"/>
    <property type="match status" value="1"/>
</dbReference>
<feature type="compositionally biased region" description="Basic residues" evidence="6">
    <location>
        <begin position="1"/>
        <end position="10"/>
    </location>
</feature>
<protein>
    <recommendedName>
        <fullName evidence="7">FAD-binding PCMH-type domain-containing protein</fullName>
    </recommendedName>
</protein>
<dbReference type="PROSITE" id="PS51387">
    <property type="entry name" value="FAD_PCMH"/>
    <property type="match status" value="1"/>
</dbReference>
<comment type="similarity">
    <text evidence="2">Belongs to the oxygen-dependent FAD-linked oxidoreductase family.</text>
</comment>
<evidence type="ECO:0000256" key="4">
    <source>
        <dbReference type="ARBA" id="ARBA00022827"/>
    </source>
</evidence>
<evidence type="ECO:0000256" key="6">
    <source>
        <dbReference type="SAM" id="MobiDB-lite"/>
    </source>
</evidence>
<dbReference type="Gene3D" id="3.30.465.10">
    <property type="match status" value="1"/>
</dbReference>
<evidence type="ECO:0000256" key="3">
    <source>
        <dbReference type="ARBA" id="ARBA00022630"/>
    </source>
</evidence>
<proteinExistence type="inferred from homology"/>
<feature type="region of interest" description="Disordered" evidence="6">
    <location>
        <begin position="1"/>
        <end position="110"/>
    </location>
</feature>
<dbReference type="Pfam" id="PF08031">
    <property type="entry name" value="BBE"/>
    <property type="match status" value="1"/>
</dbReference>
<dbReference type="SUPFAM" id="SSF56176">
    <property type="entry name" value="FAD-binding/transporter-associated domain-like"/>
    <property type="match status" value="1"/>
</dbReference>
<evidence type="ECO:0000256" key="5">
    <source>
        <dbReference type="ARBA" id="ARBA00023002"/>
    </source>
</evidence>
<evidence type="ECO:0000313" key="9">
    <source>
        <dbReference type="Proteomes" id="UP001390339"/>
    </source>
</evidence>
<evidence type="ECO:0000313" key="8">
    <source>
        <dbReference type="EMBL" id="KAK8877606.1"/>
    </source>
</evidence>
<dbReference type="InterPro" id="IPR050416">
    <property type="entry name" value="FAD-linked_Oxidoreductase"/>
</dbReference>
<evidence type="ECO:0000256" key="2">
    <source>
        <dbReference type="ARBA" id="ARBA00005466"/>
    </source>
</evidence>